<feature type="compositionally biased region" description="Polar residues" evidence="2">
    <location>
        <begin position="561"/>
        <end position="571"/>
    </location>
</feature>
<feature type="region of interest" description="Disordered" evidence="2">
    <location>
        <begin position="436"/>
        <end position="461"/>
    </location>
</feature>
<dbReference type="GO" id="GO:0016787">
    <property type="term" value="F:hydrolase activity"/>
    <property type="evidence" value="ECO:0007669"/>
    <property type="project" value="UniProtKB-KW"/>
</dbReference>
<feature type="compositionally biased region" description="Low complexity" evidence="2">
    <location>
        <begin position="572"/>
        <end position="583"/>
    </location>
</feature>
<accession>A0A8K1U2I6</accession>
<reference evidence="3" key="1">
    <citation type="submission" date="2020-11" db="EMBL/GenBank/DDBJ databases">
        <title>RNA virus dark matter in the feces of wild birds.</title>
        <authorList>
            <person name="Lu X."/>
            <person name="Yang X.S."/>
            <person name="Zhang W."/>
        </authorList>
    </citation>
    <scope>NUCLEOTIDE SEQUENCE</scope>
    <source>
        <strain evidence="3">Duskywarbler184con41</strain>
    </source>
</reference>
<feature type="compositionally biased region" description="Basic residues" evidence="2">
    <location>
        <begin position="380"/>
        <end position="390"/>
    </location>
</feature>
<feature type="region of interest" description="Disordered" evidence="2">
    <location>
        <begin position="503"/>
        <end position="586"/>
    </location>
</feature>
<evidence type="ECO:0000256" key="1">
    <source>
        <dbReference type="ARBA" id="ARBA00022801"/>
    </source>
</evidence>
<keyword evidence="1" id="KW-0378">Hydrolase</keyword>
<organism evidence="3">
    <name type="scientific">Riboviria sp</name>
    <dbReference type="NCBI Taxonomy" id="2585031"/>
    <lineage>
        <taxon>Viruses</taxon>
        <taxon>Riboviria</taxon>
    </lineage>
</organism>
<feature type="compositionally biased region" description="Polar residues" evidence="2">
    <location>
        <begin position="516"/>
        <end position="542"/>
    </location>
</feature>
<protein>
    <submittedName>
        <fullName evidence="3">Uncharacterized protein</fullName>
    </submittedName>
</protein>
<dbReference type="EMBL" id="MW239229">
    <property type="protein sequence ID" value="UGO57184.1"/>
    <property type="molecule type" value="Genomic_RNA"/>
</dbReference>
<evidence type="ECO:0000313" key="3">
    <source>
        <dbReference type="EMBL" id="UGO57184.1"/>
    </source>
</evidence>
<name>A0A8K1U2I6_9VIRU</name>
<dbReference type="InterPro" id="IPR009003">
    <property type="entry name" value="Peptidase_S1_PA"/>
</dbReference>
<feature type="region of interest" description="Disordered" evidence="2">
    <location>
        <begin position="377"/>
        <end position="398"/>
    </location>
</feature>
<evidence type="ECO:0000256" key="2">
    <source>
        <dbReference type="SAM" id="MobiDB-lite"/>
    </source>
</evidence>
<proteinExistence type="predicted"/>
<dbReference type="SUPFAM" id="SSF50494">
    <property type="entry name" value="Trypsin-like serine proteases"/>
    <property type="match status" value="1"/>
</dbReference>
<sequence>MCDSAKADYDTWEVFGSTSLYFVRTTLKVYLWYIWHTLTPALAYVCVYALTLAPEVLEDLATLTVTTATMPVRFAYRKTKGAMASMFAPETFINGNPHTPHIGSYQYPDPTHPLVDSLLAQKEFELQSGGSFFDQVSPAFQASIWVEVPGRSSLLGHAVRIHNHLVTLWHVLNAGPIDQMVLKVRREGKPTFVVPLVEFKWETLFGDVAYATLEGKPIPGLKNARAVALPLKQFATITTDHQNNNSSIGEVSSSTEGWGMVKCTAAVRQGFCGAGYYAGTALYGIHTVGGKSIQLGLGYSAQYVAMKIASLQSSDYEMLMESMARFGADRYRVGHRTLDEVEVYHRGNYYRIENDELDMLYEQYPYDEYNDEDMEVRAQPTRRARQHRRQPAREEPEWDDYELQAGAFEHPALVPVYDEAPPLPPLIDLADPEELPPVELAPEPENSSGAQTILPGPPSVSDSDIVSRIAAQLLAPLAANLETLTQTISSGLQLQQETLQRLSQSMTRLQEGRIRPSQNPPRQQNATSSQPNTQSPTQPATHNGSNRSRRQRNNGRRQSGPSTSTDQQALEPSQTTPPSRTPSDGTVSDALIRRIATVCVTQLNSGLPPSYVESQMDAIVDVPAGVDHAPTAQQTSN</sequence>